<accession>A0A5B7DKK9</accession>
<evidence type="ECO:0000313" key="2">
    <source>
        <dbReference type="EMBL" id="MPC21663.1"/>
    </source>
</evidence>
<name>A0A5B7DKK9_PORTR</name>
<feature type="region of interest" description="Disordered" evidence="1">
    <location>
        <begin position="33"/>
        <end position="62"/>
    </location>
</feature>
<protein>
    <submittedName>
        <fullName evidence="2">Uncharacterized protein</fullName>
    </submittedName>
</protein>
<dbReference type="EMBL" id="VSRR010001001">
    <property type="protein sequence ID" value="MPC21663.1"/>
    <property type="molecule type" value="Genomic_DNA"/>
</dbReference>
<proteinExistence type="predicted"/>
<evidence type="ECO:0000256" key="1">
    <source>
        <dbReference type="SAM" id="MobiDB-lite"/>
    </source>
</evidence>
<organism evidence="2 3">
    <name type="scientific">Portunus trituberculatus</name>
    <name type="common">Swimming crab</name>
    <name type="synonym">Neptunus trituberculatus</name>
    <dbReference type="NCBI Taxonomy" id="210409"/>
    <lineage>
        <taxon>Eukaryota</taxon>
        <taxon>Metazoa</taxon>
        <taxon>Ecdysozoa</taxon>
        <taxon>Arthropoda</taxon>
        <taxon>Crustacea</taxon>
        <taxon>Multicrustacea</taxon>
        <taxon>Malacostraca</taxon>
        <taxon>Eumalacostraca</taxon>
        <taxon>Eucarida</taxon>
        <taxon>Decapoda</taxon>
        <taxon>Pleocyemata</taxon>
        <taxon>Brachyura</taxon>
        <taxon>Eubrachyura</taxon>
        <taxon>Portunoidea</taxon>
        <taxon>Portunidae</taxon>
        <taxon>Portuninae</taxon>
        <taxon>Portunus</taxon>
    </lineage>
</organism>
<evidence type="ECO:0000313" key="3">
    <source>
        <dbReference type="Proteomes" id="UP000324222"/>
    </source>
</evidence>
<dbReference type="Proteomes" id="UP000324222">
    <property type="component" value="Unassembled WGS sequence"/>
</dbReference>
<gene>
    <name evidence="2" type="ORF">E2C01_014655</name>
</gene>
<reference evidence="2 3" key="1">
    <citation type="submission" date="2019-05" db="EMBL/GenBank/DDBJ databases">
        <title>Another draft genome of Portunus trituberculatus and its Hox gene families provides insights of decapod evolution.</title>
        <authorList>
            <person name="Jeong J.-H."/>
            <person name="Song I."/>
            <person name="Kim S."/>
            <person name="Choi T."/>
            <person name="Kim D."/>
            <person name="Ryu S."/>
            <person name="Kim W."/>
        </authorList>
    </citation>
    <scope>NUCLEOTIDE SEQUENCE [LARGE SCALE GENOMIC DNA]</scope>
    <source>
        <tissue evidence="2">Muscle</tissue>
    </source>
</reference>
<sequence>MECGDGGGGGSALRSRNWWRWREGSVYANLVEERGTPSGTKTLNPVSMDGEDSGGGTGDTSTYQLCMERLDNLKLAVLQESRING</sequence>
<dbReference type="AlphaFoldDB" id="A0A5B7DKK9"/>
<comment type="caution">
    <text evidence="2">The sequence shown here is derived from an EMBL/GenBank/DDBJ whole genome shotgun (WGS) entry which is preliminary data.</text>
</comment>
<keyword evidence="3" id="KW-1185">Reference proteome</keyword>